<evidence type="ECO:0000313" key="5">
    <source>
        <dbReference type="Proteomes" id="UP000800092"/>
    </source>
</evidence>
<keyword evidence="2" id="KW-0456">Lyase</keyword>
<evidence type="ECO:0000313" key="4">
    <source>
        <dbReference type="EMBL" id="KAF2236008.1"/>
    </source>
</evidence>
<dbReference type="PANTHER" id="PTHR31273:SF0">
    <property type="entry name" value="PHOSPHOKETOLASE-RELATED"/>
    <property type="match status" value="1"/>
</dbReference>
<comment type="similarity">
    <text evidence="1">Belongs to the XFP family.</text>
</comment>
<evidence type="ECO:0000256" key="2">
    <source>
        <dbReference type="ARBA" id="ARBA00023239"/>
    </source>
</evidence>
<proteinExistence type="inferred from homology"/>
<dbReference type="InterPro" id="IPR018969">
    <property type="entry name" value="Xul5P/Fru6P_PKetolase_C"/>
</dbReference>
<dbReference type="Pfam" id="PF09363">
    <property type="entry name" value="XFP_C"/>
    <property type="match status" value="2"/>
</dbReference>
<dbReference type="EMBL" id="ML991788">
    <property type="protein sequence ID" value="KAF2236008.1"/>
    <property type="molecule type" value="Genomic_DNA"/>
</dbReference>
<reference evidence="4" key="1">
    <citation type="journal article" date="2020" name="Stud. Mycol.">
        <title>101 Dothideomycetes genomes: a test case for predicting lifestyles and emergence of pathogens.</title>
        <authorList>
            <person name="Haridas S."/>
            <person name="Albert R."/>
            <person name="Binder M."/>
            <person name="Bloem J."/>
            <person name="Labutti K."/>
            <person name="Salamov A."/>
            <person name="Andreopoulos B."/>
            <person name="Baker S."/>
            <person name="Barry K."/>
            <person name="Bills G."/>
            <person name="Bluhm B."/>
            <person name="Cannon C."/>
            <person name="Castanera R."/>
            <person name="Culley D."/>
            <person name="Daum C."/>
            <person name="Ezra D."/>
            <person name="Gonzalez J."/>
            <person name="Henrissat B."/>
            <person name="Kuo A."/>
            <person name="Liang C."/>
            <person name="Lipzen A."/>
            <person name="Lutzoni F."/>
            <person name="Magnuson J."/>
            <person name="Mondo S."/>
            <person name="Nolan M."/>
            <person name="Ohm R."/>
            <person name="Pangilinan J."/>
            <person name="Park H.-J."/>
            <person name="Ramirez L."/>
            <person name="Alfaro M."/>
            <person name="Sun H."/>
            <person name="Tritt A."/>
            <person name="Yoshinaga Y."/>
            <person name="Zwiers L.-H."/>
            <person name="Turgeon B."/>
            <person name="Goodwin S."/>
            <person name="Spatafora J."/>
            <person name="Crous P."/>
            <person name="Grigoriev I."/>
        </authorList>
    </citation>
    <scope>NUCLEOTIDE SEQUENCE</scope>
    <source>
        <strain evidence="4">Tuck. ex Michener</strain>
    </source>
</reference>
<keyword evidence="5" id="KW-1185">Reference proteome</keyword>
<dbReference type="InterPro" id="IPR009014">
    <property type="entry name" value="Transketo_C/PFOR_II"/>
</dbReference>
<dbReference type="Proteomes" id="UP000800092">
    <property type="component" value="Unassembled WGS sequence"/>
</dbReference>
<evidence type="ECO:0000259" key="3">
    <source>
        <dbReference type="Pfam" id="PF09363"/>
    </source>
</evidence>
<dbReference type="GO" id="GO:0005975">
    <property type="term" value="P:carbohydrate metabolic process"/>
    <property type="evidence" value="ECO:0007669"/>
    <property type="project" value="InterPro"/>
</dbReference>
<feature type="domain" description="Xylulose 5-phosphate/Fructose 6-phosphate phosphoketolase C-terminal" evidence="3">
    <location>
        <begin position="1"/>
        <end position="68"/>
    </location>
</feature>
<name>A0A6A6HDT4_VIRVR</name>
<dbReference type="GO" id="GO:0016832">
    <property type="term" value="F:aldehyde-lyase activity"/>
    <property type="evidence" value="ECO:0007669"/>
    <property type="project" value="InterPro"/>
</dbReference>
<protein>
    <submittedName>
        <fullName evidence="4">Phosphoketolase</fullName>
    </submittedName>
</protein>
<dbReference type="OrthoDB" id="2532903at2759"/>
<accession>A0A6A6HDT4</accession>
<gene>
    <name evidence="4" type="ORF">EV356DRAFT_531544</name>
</gene>
<dbReference type="InterPro" id="IPR005593">
    <property type="entry name" value="Xul5P/Fru6P_PKetolase"/>
</dbReference>
<organism evidence="4 5">
    <name type="scientific">Viridothelium virens</name>
    <name type="common">Speckled blister lichen</name>
    <name type="synonym">Trypethelium virens</name>
    <dbReference type="NCBI Taxonomy" id="1048519"/>
    <lineage>
        <taxon>Eukaryota</taxon>
        <taxon>Fungi</taxon>
        <taxon>Dikarya</taxon>
        <taxon>Ascomycota</taxon>
        <taxon>Pezizomycotina</taxon>
        <taxon>Dothideomycetes</taxon>
        <taxon>Dothideomycetes incertae sedis</taxon>
        <taxon>Trypetheliales</taxon>
        <taxon>Trypetheliaceae</taxon>
        <taxon>Viridothelium</taxon>
    </lineage>
</organism>
<dbReference type="PANTHER" id="PTHR31273">
    <property type="entry name" value="PHOSPHOKETOLASE-RELATED"/>
    <property type="match status" value="1"/>
</dbReference>
<feature type="domain" description="Xylulose 5-phosphate/Fructose 6-phosphate phosphoketolase C-terminal" evidence="3">
    <location>
        <begin position="79"/>
        <end position="161"/>
    </location>
</feature>
<dbReference type="AlphaFoldDB" id="A0A6A6HDT4"/>
<sequence length="168" mass="19248">MDDTVARCTKGAGRWACSLNDPDAEPDVVMVSCGDSITNKSLAVMALLCEKIPDIRIQLMNEKDLFEAVSAYELSTWHPGQRQNYITGYKEKRNIDTPRGLALRNEADQCSMTMVAINRQRKGLGDRMASLKEQLRDQQIASKNETYETEIDLQEIIDWKWSFWGRRQ</sequence>
<dbReference type="Gene3D" id="3.40.50.920">
    <property type="match status" value="2"/>
</dbReference>
<evidence type="ECO:0000256" key="1">
    <source>
        <dbReference type="ARBA" id="ARBA00005623"/>
    </source>
</evidence>